<feature type="transmembrane region" description="Helical" evidence="5">
    <location>
        <begin position="47"/>
        <end position="72"/>
    </location>
</feature>
<keyword evidence="1" id="KW-1003">Cell membrane</keyword>
<evidence type="ECO:0000256" key="3">
    <source>
        <dbReference type="ARBA" id="ARBA00022989"/>
    </source>
</evidence>
<gene>
    <name evidence="7" type="ORF">EVB02_02480</name>
</gene>
<evidence type="ECO:0000256" key="4">
    <source>
        <dbReference type="ARBA" id="ARBA00023136"/>
    </source>
</evidence>
<keyword evidence="3 5" id="KW-1133">Transmembrane helix</keyword>
<keyword evidence="2 5" id="KW-0812">Transmembrane</keyword>
<protein>
    <submittedName>
        <fullName evidence="7">DUF1049 domain-containing protein</fullName>
    </submittedName>
</protein>
<evidence type="ECO:0000313" key="8">
    <source>
        <dbReference type="Proteomes" id="UP000318148"/>
    </source>
</evidence>
<evidence type="ECO:0000256" key="2">
    <source>
        <dbReference type="ARBA" id="ARBA00022692"/>
    </source>
</evidence>
<dbReference type="AlphaFoldDB" id="A0A520LLS1"/>
<evidence type="ECO:0000259" key="6">
    <source>
        <dbReference type="Pfam" id="PF06305"/>
    </source>
</evidence>
<dbReference type="Proteomes" id="UP000318148">
    <property type="component" value="Unassembled WGS sequence"/>
</dbReference>
<comment type="caution">
    <text evidence="7">The sequence shown here is derived from an EMBL/GenBank/DDBJ whole genome shotgun (WGS) entry which is preliminary data.</text>
</comment>
<feature type="transmembrane region" description="Helical" evidence="5">
    <location>
        <begin position="7"/>
        <end position="27"/>
    </location>
</feature>
<dbReference type="GO" id="GO:0005886">
    <property type="term" value="C:plasma membrane"/>
    <property type="evidence" value="ECO:0007669"/>
    <property type="project" value="InterPro"/>
</dbReference>
<evidence type="ECO:0000313" key="7">
    <source>
        <dbReference type="EMBL" id="RZO06562.1"/>
    </source>
</evidence>
<organism evidence="7 8">
    <name type="scientific">SAR92 clade bacterium</name>
    <dbReference type="NCBI Taxonomy" id="2315479"/>
    <lineage>
        <taxon>Bacteria</taxon>
        <taxon>Pseudomonadati</taxon>
        <taxon>Pseudomonadota</taxon>
        <taxon>Gammaproteobacteria</taxon>
        <taxon>Cellvibrionales</taxon>
        <taxon>Porticoccaceae</taxon>
        <taxon>SAR92 clade</taxon>
    </lineage>
</organism>
<dbReference type="Pfam" id="PF06305">
    <property type="entry name" value="LapA_dom"/>
    <property type="match status" value="1"/>
</dbReference>
<dbReference type="InterPro" id="IPR010445">
    <property type="entry name" value="LapA_dom"/>
</dbReference>
<evidence type="ECO:0000256" key="1">
    <source>
        <dbReference type="ARBA" id="ARBA00022475"/>
    </source>
</evidence>
<accession>A0A520LLS1</accession>
<dbReference type="EMBL" id="SHBO01000024">
    <property type="protein sequence ID" value="RZO06562.1"/>
    <property type="molecule type" value="Genomic_DNA"/>
</dbReference>
<evidence type="ECO:0000256" key="5">
    <source>
        <dbReference type="SAM" id="Phobius"/>
    </source>
</evidence>
<sequence length="89" mass="9870">MLMRLLVVLLKIIFFVILVAIGAMFALENNVNLSVNLLLLKGPNLTSGVWLIIFLLAGTILGVLASSASQLFRRKRTSTKKRKETQISE</sequence>
<reference evidence="7 8" key="1">
    <citation type="submission" date="2019-02" db="EMBL/GenBank/DDBJ databases">
        <title>Prokaryotic population dynamics and viral predation in marine succession experiment using metagenomics: the confinement effect.</title>
        <authorList>
            <person name="Haro-Moreno J.M."/>
            <person name="Rodriguez-Valera F."/>
            <person name="Lopez-Perez M."/>
        </authorList>
    </citation>
    <scope>NUCLEOTIDE SEQUENCE [LARGE SCALE GENOMIC DNA]</scope>
    <source>
        <strain evidence="7">MED-G169</strain>
    </source>
</reference>
<name>A0A520LLS1_9GAMM</name>
<feature type="domain" description="Lipopolysaccharide assembly protein A" evidence="6">
    <location>
        <begin position="29"/>
        <end position="86"/>
    </location>
</feature>
<keyword evidence="4 5" id="KW-0472">Membrane</keyword>
<proteinExistence type="predicted"/>